<organism evidence="2 3">
    <name type="scientific">Spirosoma radiotolerans</name>
    <dbReference type="NCBI Taxonomy" id="1379870"/>
    <lineage>
        <taxon>Bacteria</taxon>
        <taxon>Pseudomonadati</taxon>
        <taxon>Bacteroidota</taxon>
        <taxon>Cytophagia</taxon>
        <taxon>Cytophagales</taxon>
        <taxon>Cytophagaceae</taxon>
        <taxon>Spirosoma</taxon>
    </lineage>
</organism>
<evidence type="ECO:0000313" key="2">
    <source>
        <dbReference type="EMBL" id="AKD57441.1"/>
    </source>
</evidence>
<feature type="transmembrane region" description="Helical" evidence="1">
    <location>
        <begin position="88"/>
        <end position="106"/>
    </location>
</feature>
<name>A0A0E3V9T2_9BACT</name>
<dbReference type="AlphaFoldDB" id="A0A0E3V9T2"/>
<proteinExistence type="predicted"/>
<accession>A0A0E3V9T2</accession>
<dbReference type="KEGG" id="srd:SD10_23680"/>
<evidence type="ECO:0000256" key="1">
    <source>
        <dbReference type="SAM" id="Phobius"/>
    </source>
</evidence>
<evidence type="ECO:0000313" key="3">
    <source>
        <dbReference type="Proteomes" id="UP000033054"/>
    </source>
</evidence>
<protein>
    <submittedName>
        <fullName evidence="2">Uncharacterized protein</fullName>
    </submittedName>
</protein>
<feature type="transmembrane region" description="Helical" evidence="1">
    <location>
        <begin position="34"/>
        <end position="58"/>
    </location>
</feature>
<dbReference type="EMBL" id="CP010429">
    <property type="protein sequence ID" value="AKD57441.1"/>
    <property type="molecule type" value="Genomic_DNA"/>
</dbReference>
<reference evidence="2 3" key="1">
    <citation type="journal article" date="2014" name="Curr. Microbiol.">
        <title>Spirosoma radiotolerans sp. nov., a gamma-radiation-resistant bacterium isolated from gamma ray-irradiated soil.</title>
        <authorList>
            <person name="Lee J.J."/>
            <person name="Srinivasan S."/>
            <person name="Lim S."/>
            <person name="Joe M."/>
            <person name="Im S."/>
            <person name="Bae S.I."/>
            <person name="Park K.R."/>
            <person name="Han J.H."/>
            <person name="Park S.H."/>
            <person name="Joo B.M."/>
            <person name="Park S.J."/>
            <person name="Kim M.K."/>
        </authorList>
    </citation>
    <scope>NUCLEOTIDE SEQUENCE [LARGE SCALE GENOMIC DNA]</scope>
    <source>
        <strain evidence="2 3">DG5A</strain>
    </source>
</reference>
<dbReference type="PATRIC" id="fig|1379870.5.peg.5122"/>
<dbReference type="OrthoDB" id="963220at2"/>
<dbReference type="HOGENOM" id="CLU_2182300_0_0_10"/>
<dbReference type="Proteomes" id="UP000033054">
    <property type="component" value="Chromosome"/>
</dbReference>
<keyword evidence="1" id="KW-0472">Membrane</keyword>
<sequence>MATLTQPSVYTTNPSSNWLTTYQNFIHKAEFNRIGWAATAVAIQGCILAPALLLAMFYFGGGDWQFLVGMLSFMLVLVPVLSAMSVKYIIPTFAISVAIHVLIILIDVL</sequence>
<gene>
    <name evidence="2" type="ORF">SD10_23680</name>
</gene>
<dbReference type="RefSeq" id="WP_046577284.1">
    <property type="nucleotide sequence ID" value="NZ_CP010429.1"/>
</dbReference>
<keyword evidence="1" id="KW-1133">Transmembrane helix</keyword>
<feature type="transmembrane region" description="Helical" evidence="1">
    <location>
        <begin position="64"/>
        <end position="81"/>
    </location>
</feature>
<keyword evidence="1" id="KW-0812">Transmembrane</keyword>
<keyword evidence="3" id="KW-1185">Reference proteome</keyword>